<reference evidence="1 2" key="1">
    <citation type="journal article" date="2016" name="Genome Announc.">
        <title>Draft Whole-Genome Sequence of Trichoderma gamsii T6085, a Promising Biocontrol Agent of Fusarium Head Blight on Wheat.</title>
        <authorList>
            <person name="Baroncelli R."/>
            <person name="Zapparata A."/>
            <person name="Piaggeschi G."/>
            <person name="Sarrocco S."/>
            <person name="Vannacci G."/>
        </authorList>
    </citation>
    <scope>NUCLEOTIDE SEQUENCE [LARGE SCALE GENOMIC DNA]</scope>
    <source>
        <strain evidence="1 2">T6085</strain>
    </source>
</reference>
<evidence type="ECO:0000313" key="2">
    <source>
        <dbReference type="Proteomes" id="UP000054821"/>
    </source>
</evidence>
<feature type="non-terminal residue" evidence="1">
    <location>
        <position position="1"/>
    </location>
</feature>
<comment type="caution">
    <text evidence="1">The sequence shown here is derived from an EMBL/GenBank/DDBJ whole genome shotgun (WGS) entry which is preliminary data.</text>
</comment>
<dbReference type="RefSeq" id="XP_024405259.1">
    <property type="nucleotide sequence ID" value="XM_024550023.1"/>
</dbReference>
<proteinExistence type="predicted"/>
<accession>A0A2P4ZIK9</accession>
<evidence type="ECO:0000313" key="1">
    <source>
        <dbReference type="EMBL" id="PON24121.1"/>
    </source>
</evidence>
<dbReference type="GeneID" id="36347684"/>
<name>A0A2P4ZIK9_9HYPO</name>
<protein>
    <submittedName>
        <fullName evidence="1">Uncharacterized protein</fullName>
    </submittedName>
</protein>
<sequence>KFGGRRGQLFIVDIVLTSCHPEQLYIRSHLEKEFSFNNSNQQPRRPRATIKQATYKAFLSFNIIQTLEIDFFFFSLFFHRYHTTSTHNQYGAKNRCLLPMDQGR</sequence>
<dbReference type="Proteomes" id="UP000054821">
    <property type="component" value="Unassembled WGS sequence"/>
</dbReference>
<gene>
    <name evidence="1" type="ORF">TGAM01_v207132</name>
</gene>
<dbReference type="EMBL" id="JPDN02000025">
    <property type="protein sequence ID" value="PON24121.1"/>
    <property type="molecule type" value="Genomic_DNA"/>
</dbReference>
<dbReference type="AlphaFoldDB" id="A0A2P4ZIK9"/>
<organism evidence="1 2">
    <name type="scientific">Trichoderma gamsii</name>
    <dbReference type="NCBI Taxonomy" id="398673"/>
    <lineage>
        <taxon>Eukaryota</taxon>
        <taxon>Fungi</taxon>
        <taxon>Dikarya</taxon>
        <taxon>Ascomycota</taxon>
        <taxon>Pezizomycotina</taxon>
        <taxon>Sordariomycetes</taxon>
        <taxon>Hypocreomycetidae</taxon>
        <taxon>Hypocreales</taxon>
        <taxon>Hypocreaceae</taxon>
        <taxon>Trichoderma</taxon>
    </lineage>
</organism>
<keyword evidence="2" id="KW-1185">Reference proteome</keyword>